<dbReference type="SUPFAM" id="SSF51445">
    <property type="entry name" value="(Trans)glycosidases"/>
    <property type="match status" value="1"/>
</dbReference>
<dbReference type="PANTHER" id="PTHR43053">
    <property type="entry name" value="GLYCOSIDASE FAMILY 31"/>
    <property type="match status" value="1"/>
</dbReference>
<dbReference type="PANTHER" id="PTHR43053:SF3">
    <property type="entry name" value="ALPHA-GALACTOSIDASE C-RELATED"/>
    <property type="match status" value="1"/>
</dbReference>
<dbReference type="GO" id="GO:0016052">
    <property type="term" value="P:carbohydrate catabolic process"/>
    <property type="evidence" value="ECO:0007669"/>
    <property type="project" value="InterPro"/>
</dbReference>
<proteinExistence type="predicted"/>
<dbReference type="Pfam" id="PF02065">
    <property type="entry name" value="Melibiase"/>
    <property type="match status" value="1"/>
</dbReference>
<evidence type="ECO:0000256" key="2">
    <source>
        <dbReference type="ARBA" id="ARBA00023295"/>
    </source>
</evidence>
<dbReference type="CDD" id="cd14791">
    <property type="entry name" value="GH36"/>
    <property type="match status" value="1"/>
</dbReference>
<accession>A0A927H835</accession>
<gene>
    <name evidence="3" type="ORF">IDH41_27295</name>
</gene>
<keyword evidence="1" id="KW-0378">Hydrolase</keyword>
<evidence type="ECO:0000313" key="4">
    <source>
        <dbReference type="Proteomes" id="UP000632125"/>
    </source>
</evidence>
<comment type="caution">
    <text evidence="3">The sequence shown here is derived from an EMBL/GenBank/DDBJ whole genome shotgun (WGS) entry which is preliminary data.</text>
</comment>
<keyword evidence="4" id="KW-1185">Reference proteome</keyword>
<organism evidence="3 4">
    <name type="scientific">Paenibacillus arenilitoris</name>
    <dbReference type="NCBI Taxonomy" id="2772299"/>
    <lineage>
        <taxon>Bacteria</taxon>
        <taxon>Bacillati</taxon>
        <taxon>Bacillota</taxon>
        <taxon>Bacilli</taxon>
        <taxon>Bacillales</taxon>
        <taxon>Paenibacillaceae</taxon>
        <taxon>Paenibacillus</taxon>
    </lineage>
</organism>
<dbReference type="InterPro" id="IPR013785">
    <property type="entry name" value="Aldolase_TIM"/>
</dbReference>
<dbReference type="Gene3D" id="3.20.20.70">
    <property type="entry name" value="Aldolase class I"/>
    <property type="match status" value="1"/>
</dbReference>
<dbReference type="AlphaFoldDB" id="A0A927H835"/>
<keyword evidence="2" id="KW-0326">Glycosidase</keyword>
<dbReference type="RefSeq" id="WP_190866849.1">
    <property type="nucleotide sequence ID" value="NZ_JACXIY010000044.1"/>
</dbReference>
<dbReference type="InterPro" id="IPR050985">
    <property type="entry name" value="Alpha-glycosidase_related"/>
</dbReference>
<dbReference type="InterPro" id="IPR002252">
    <property type="entry name" value="Glyco_hydro_36"/>
</dbReference>
<sequence length="571" mass="65102">MVVEKSWTDHLLQARVVNRSNRPKQLKEVVLFAGNTAYSPDTPFYGEGYQMLTQYGGTLSSPSPIGAYGTDWDFFRLPRTPFHKNVWSVYNLFLLSPEKQGHQLLAFTSCRRFSGEFRFRGSYLEVIMDMEDLTLEAGGSWDLEEFVCSSGPDHNLLLEDLAGHLNRNHPRLHYPEIPTGWCSYYCLRPMTAEGFYDNARAMKQRIPELRRIQIDGGYAAADGDFLIPNPALGADVQTISDGIRAYGMEAAGYLSPFIVEPGSVLLREHPDWLVQDEEGKPYNGIGQKKKSPDKQWYMLDTTHPEALNYLRSSVKTMHDDWGWRYFKLDFLQYGGLPGKRYDQNATRIEAFRRGIKAIVDEVGHDSFILGCNAPFWPLLGLVHGNRITNDIARDWKHVSGNAKEQFRRNWQNDTLWYNDPDVIVLERVTFKSRTISGEIAETSSVISDQEFEFHKAVILASGGMIVSGDLIPSMSENNMNVLRKLLPPTGKAARFDDNNHIIGRIDLGNRQAICVFNFDDVPKDFDFVLEGSHLLYDYWTDEEIGVYTDKVQLRGLDAHCAKVLYFKTEAE</sequence>
<evidence type="ECO:0000313" key="3">
    <source>
        <dbReference type="EMBL" id="MBD2872296.1"/>
    </source>
</evidence>
<dbReference type="EMBL" id="JACXIY010000044">
    <property type="protein sequence ID" value="MBD2872296.1"/>
    <property type="molecule type" value="Genomic_DNA"/>
</dbReference>
<protein>
    <submittedName>
        <fullName evidence="3">Alpha-galactosidase</fullName>
    </submittedName>
</protein>
<dbReference type="GO" id="GO:0004557">
    <property type="term" value="F:alpha-galactosidase activity"/>
    <property type="evidence" value="ECO:0007669"/>
    <property type="project" value="InterPro"/>
</dbReference>
<dbReference type="InterPro" id="IPR017853">
    <property type="entry name" value="GH"/>
</dbReference>
<evidence type="ECO:0000256" key="1">
    <source>
        <dbReference type="ARBA" id="ARBA00022801"/>
    </source>
</evidence>
<name>A0A927H835_9BACL</name>
<dbReference type="Proteomes" id="UP000632125">
    <property type="component" value="Unassembled WGS sequence"/>
</dbReference>
<reference evidence="3" key="1">
    <citation type="submission" date="2020-09" db="EMBL/GenBank/DDBJ databases">
        <title>A novel bacterium of genus Paenibacillus, isolated from South China Sea.</title>
        <authorList>
            <person name="Huang H."/>
            <person name="Mo K."/>
            <person name="Hu Y."/>
        </authorList>
    </citation>
    <scope>NUCLEOTIDE SEQUENCE</scope>
    <source>
        <strain evidence="3">IB182493</strain>
    </source>
</reference>